<evidence type="ECO:0000256" key="2">
    <source>
        <dbReference type="ARBA" id="ARBA00022490"/>
    </source>
</evidence>
<feature type="DNA-binding region" description="OmpR/PhoB-type" evidence="9">
    <location>
        <begin position="134"/>
        <end position="228"/>
    </location>
</feature>
<dbReference type="SUPFAM" id="SSF46894">
    <property type="entry name" value="C-terminal effector domain of the bipartite response regulators"/>
    <property type="match status" value="1"/>
</dbReference>
<keyword evidence="3 8" id="KW-0597">Phosphoprotein</keyword>
<keyword evidence="5" id="KW-0805">Transcription regulation</keyword>
<evidence type="ECO:0000313" key="12">
    <source>
        <dbReference type="EMBL" id="RMQ47723.1"/>
    </source>
</evidence>
<dbReference type="Pfam" id="PF00072">
    <property type="entry name" value="Response_reg"/>
    <property type="match status" value="1"/>
</dbReference>
<dbReference type="GO" id="GO:0000156">
    <property type="term" value="F:phosphorelay response regulator activity"/>
    <property type="evidence" value="ECO:0007669"/>
    <property type="project" value="TreeGrafter"/>
</dbReference>
<comment type="subcellular location">
    <subcellularLocation>
        <location evidence="1">Cytoplasm</location>
    </subcellularLocation>
</comment>
<protein>
    <submittedName>
        <fullName evidence="12">Transcriptional regulator</fullName>
    </submittedName>
</protein>
<evidence type="ECO:0000256" key="3">
    <source>
        <dbReference type="ARBA" id="ARBA00022553"/>
    </source>
</evidence>
<dbReference type="InterPro" id="IPR036388">
    <property type="entry name" value="WH-like_DNA-bd_sf"/>
</dbReference>
<dbReference type="Gene3D" id="6.10.250.690">
    <property type="match status" value="1"/>
</dbReference>
<reference evidence="12 13" key="1">
    <citation type="submission" date="2018-08" db="EMBL/GenBank/DDBJ databases">
        <title>Recombination of ecologically and evolutionarily significant loci maintains genetic cohesion in the Pseudomonas syringae species complex.</title>
        <authorList>
            <person name="Dillon M."/>
            <person name="Thakur S."/>
            <person name="Almeida R.N.D."/>
            <person name="Weir B.S."/>
            <person name="Guttman D.S."/>
        </authorList>
    </citation>
    <scope>NUCLEOTIDE SEQUENCE [LARGE SCALE GENOMIC DNA]</scope>
    <source>
        <strain evidence="12 13">ICMP 3353</strain>
    </source>
</reference>
<dbReference type="SUPFAM" id="SSF52172">
    <property type="entry name" value="CheY-like"/>
    <property type="match status" value="1"/>
</dbReference>
<dbReference type="InterPro" id="IPR001789">
    <property type="entry name" value="Sig_transdc_resp-reg_receiver"/>
</dbReference>
<comment type="caution">
    <text evidence="12">The sequence shown here is derived from an EMBL/GenBank/DDBJ whole genome shotgun (WGS) entry which is preliminary data.</text>
</comment>
<feature type="modified residue" description="4-aspartylphosphate" evidence="8">
    <location>
        <position position="61"/>
    </location>
</feature>
<sequence>MKSFPPEESVMHVLLCEDDELIASGIVAGLSAQGLNIDRVASASAAYAMLDVAQFDVMILDLGLPDEDGISLLRRLRFLGQAIPVLILTARDDVDDRVKGLQAGADDYLLKPFDLRELYARLHTLVRRVAGRAVNIIEHGCVTHDPSTRETWLAGTVIDLSRREQALLLALLNNPGRVLSIEQLKDSVYGFGDEVESNALNVHIFHLRRKLGNSIVETVRGSGYRLGAASVAQRADS</sequence>
<evidence type="ECO:0000313" key="13">
    <source>
        <dbReference type="Proteomes" id="UP000277236"/>
    </source>
</evidence>
<keyword evidence="4" id="KW-0902">Two-component regulatory system</keyword>
<dbReference type="SMART" id="SM00862">
    <property type="entry name" value="Trans_reg_C"/>
    <property type="match status" value="1"/>
</dbReference>
<evidence type="ECO:0000259" key="11">
    <source>
        <dbReference type="PROSITE" id="PS51755"/>
    </source>
</evidence>
<dbReference type="GO" id="GO:0006355">
    <property type="term" value="P:regulation of DNA-templated transcription"/>
    <property type="evidence" value="ECO:0007669"/>
    <property type="project" value="InterPro"/>
</dbReference>
<evidence type="ECO:0000256" key="7">
    <source>
        <dbReference type="ARBA" id="ARBA00023163"/>
    </source>
</evidence>
<dbReference type="PANTHER" id="PTHR48111">
    <property type="entry name" value="REGULATOR OF RPOS"/>
    <property type="match status" value="1"/>
</dbReference>
<keyword evidence="7" id="KW-0804">Transcription</keyword>
<dbReference type="PROSITE" id="PS51755">
    <property type="entry name" value="OMPR_PHOB"/>
    <property type="match status" value="1"/>
</dbReference>
<dbReference type="InterPro" id="IPR001867">
    <property type="entry name" value="OmpR/PhoB-type_DNA-bd"/>
</dbReference>
<dbReference type="GO" id="GO:0005829">
    <property type="term" value="C:cytosol"/>
    <property type="evidence" value="ECO:0007669"/>
    <property type="project" value="TreeGrafter"/>
</dbReference>
<dbReference type="PANTHER" id="PTHR48111:SF35">
    <property type="entry name" value="TRANSCRIPTIONAL REGULATORY PROTEIN QSEB"/>
    <property type="match status" value="1"/>
</dbReference>
<keyword evidence="6 9" id="KW-0238">DNA-binding</keyword>
<dbReference type="SMART" id="SM00448">
    <property type="entry name" value="REC"/>
    <property type="match status" value="1"/>
</dbReference>
<dbReference type="CDD" id="cd00383">
    <property type="entry name" value="trans_reg_C"/>
    <property type="match status" value="1"/>
</dbReference>
<dbReference type="InterPro" id="IPR011006">
    <property type="entry name" value="CheY-like_superfamily"/>
</dbReference>
<evidence type="ECO:0000256" key="1">
    <source>
        <dbReference type="ARBA" id="ARBA00004496"/>
    </source>
</evidence>
<keyword evidence="2" id="KW-0963">Cytoplasm</keyword>
<dbReference type="AlphaFoldDB" id="A0A3M4M200"/>
<evidence type="ECO:0000259" key="10">
    <source>
        <dbReference type="PROSITE" id="PS50110"/>
    </source>
</evidence>
<dbReference type="GO" id="GO:0000976">
    <property type="term" value="F:transcription cis-regulatory region binding"/>
    <property type="evidence" value="ECO:0007669"/>
    <property type="project" value="TreeGrafter"/>
</dbReference>
<evidence type="ECO:0000256" key="8">
    <source>
        <dbReference type="PROSITE-ProRule" id="PRU00169"/>
    </source>
</evidence>
<dbReference type="InterPro" id="IPR016032">
    <property type="entry name" value="Sig_transdc_resp-reg_C-effctor"/>
</dbReference>
<gene>
    <name evidence="12" type="ORF">ALQ04_04169</name>
</gene>
<feature type="domain" description="Response regulatory" evidence="10">
    <location>
        <begin position="12"/>
        <end position="126"/>
    </location>
</feature>
<dbReference type="GO" id="GO:0032993">
    <property type="term" value="C:protein-DNA complex"/>
    <property type="evidence" value="ECO:0007669"/>
    <property type="project" value="TreeGrafter"/>
</dbReference>
<accession>A0A3M4M200</accession>
<dbReference type="Proteomes" id="UP000277236">
    <property type="component" value="Unassembled WGS sequence"/>
</dbReference>
<dbReference type="PROSITE" id="PS50110">
    <property type="entry name" value="RESPONSE_REGULATORY"/>
    <property type="match status" value="1"/>
</dbReference>
<proteinExistence type="predicted"/>
<organism evidence="12 13">
    <name type="scientific">Pseudomonas cichorii</name>
    <dbReference type="NCBI Taxonomy" id="36746"/>
    <lineage>
        <taxon>Bacteria</taxon>
        <taxon>Pseudomonadati</taxon>
        <taxon>Pseudomonadota</taxon>
        <taxon>Gammaproteobacteria</taxon>
        <taxon>Pseudomonadales</taxon>
        <taxon>Pseudomonadaceae</taxon>
        <taxon>Pseudomonas</taxon>
    </lineage>
</organism>
<evidence type="ECO:0000256" key="6">
    <source>
        <dbReference type="ARBA" id="ARBA00023125"/>
    </source>
</evidence>
<dbReference type="EMBL" id="RBRE01000035">
    <property type="protein sequence ID" value="RMQ47723.1"/>
    <property type="molecule type" value="Genomic_DNA"/>
</dbReference>
<dbReference type="InterPro" id="IPR039420">
    <property type="entry name" value="WalR-like"/>
</dbReference>
<dbReference type="CDD" id="cd17624">
    <property type="entry name" value="REC_OmpR_PmrA-like"/>
    <property type="match status" value="1"/>
</dbReference>
<evidence type="ECO:0000256" key="4">
    <source>
        <dbReference type="ARBA" id="ARBA00023012"/>
    </source>
</evidence>
<evidence type="ECO:0000256" key="9">
    <source>
        <dbReference type="PROSITE-ProRule" id="PRU01091"/>
    </source>
</evidence>
<name>A0A3M4M200_PSECI</name>
<feature type="domain" description="OmpR/PhoB-type" evidence="11">
    <location>
        <begin position="134"/>
        <end position="228"/>
    </location>
</feature>
<dbReference type="Gene3D" id="1.10.10.10">
    <property type="entry name" value="Winged helix-like DNA-binding domain superfamily/Winged helix DNA-binding domain"/>
    <property type="match status" value="1"/>
</dbReference>
<dbReference type="Pfam" id="PF00486">
    <property type="entry name" value="Trans_reg_C"/>
    <property type="match status" value="1"/>
</dbReference>
<evidence type="ECO:0000256" key="5">
    <source>
        <dbReference type="ARBA" id="ARBA00023015"/>
    </source>
</evidence>
<dbReference type="Gene3D" id="3.40.50.2300">
    <property type="match status" value="1"/>
</dbReference>